<accession>A0A2U2BIU3</accession>
<dbReference type="AlphaFoldDB" id="A0A2U2BIU3"/>
<evidence type="ECO:0000313" key="12">
    <source>
        <dbReference type="EMBL" id="PWE13938.1"/>
    </source>
</evidence>
<comment type="catalytic activity">
    <reaction evidence="1">
        <text>ATP + protein L-histidine = ADP + protein N-phospho-L-histidine.</text>
        <dbReference type="EC" id="2.7.13.3"/>
    </reaction>
</comment>
<dbReference type="InterPro" id="IPR013727">
    <property type="entry name" value="2CSK_N"/>
</dbReference>
<reference evidence="12 13" key="2">
    <citation type="submission" date="2018-05" db="EMBL/GenBank/DDBJ databases">
        <authorList>
            <person name="Lanie J.A."/>
            <person name="Ng W.-L."/>
            <person name="Kazmierczak K.M."/>
            <person name="Andrzejewski T.M."/>
            <person name="Davidsen T.M."/>
            <person name="Wayne K.J."/>
            <person name="Tettelin H."/>
            <person name="Glass J.I."/>
            <person name="Rusch D."/>
            <person name="Podicherti R."/>
            <person name="Tsui H.-C.T."/>
            <person name="Winkler M.E."/>
        </authorList>
    </citation>
    <scope>NUCLEOTIDE SEQUENCE [LARGE SCALE GENOMIC DNA]</scope>
    <source>
        <strain evidence="12 13">YBY</strain>
    </source>
</reference>
<dbReference type="PRINTS" id="PR00344">
    <property type="entry name" value="BCTRLSENSOR"/>
</dbReference>
<keyword evidence="8 10" id="KW-1133">Transmembrane helix</keyword>
<evidence type="ECO:0000256" key="5">
    <source>
        <dbReference type="ARBA" id="ARBA00022679"/>
    </source>
</evidence>
<proteinExistence type="predicted"/>
<evidence type="ECO:0000256" key="3">
    <source>
        <dbReference type="ARBA" id="ARBA00012438"/>
    </source>
</evidence>
<keyword evidence="7 12" id="KW-0418">Kinase</keyword>
<dbReference type="Pfam" id="PF00512">
    <property type="entry name" value="HisKA"/>
    <property type="match status" value="1"/>
</dbReference>
<dbReference type="Gene3D" id="3.30.565.10">
    <property type="entry name" value="Histidine kinase-like ATPase, C-terminal domain"/>
    <property type="match status" value="1"/>
</dbReference>
<dbReference type="PANTHER" id="PTHR45436:SF1">
    <property type="entry name" value="SENSOR PROTEIN QSEC"/>
    <property type="match status" value="1"/>
</dbReference>
<dbReference type="InterPro" id="IPR005467">
    <property type="entry name" value="His_kinase_dom"/>
</dbReference>
<dbReference type="Pfam" id="PF02518">
    <property type="entry name" value="HATPase_c"/>
    <property type="match status" value="1"/>
</dbReference>
<dbReference type="SUPFAM" id="SSF47384">
    <property type="entry name" value="Homodimeric domain of signal transducing histidine kinase"/>
    <property type="match status" value="1"/>
</dbReference>
<dbReference type="InterPro" id="IPR036097">
    <property type="entry name" value="HisK_dim/P_sf"/>
</dbReference>
<dbReference type="STRING" id="511.UZ73_12620"/>
<evidence type="ECO:0000256" key="6">
    <source>
        <dbReference type="ARBA" id="ARBA00022692"/>
    </source>
</evidence>
<dbReference type="Proteomes" id="UP000245216">
    <property type="component" value="Unassembled WGS sequence"/>
</dbReference>
<evidence type="ECO:0000256" key="2">
    <source>
        <dbReference type="ARBA" id="ARBA00004370"/>
    </source>
</evidence>
<evidence type="ECO:0000256" key="7">
    <source>
        <dbReference type="ARBA" id="ARBA00022777"/>
    </source>
</evidence>
<dbReference type="SMART" id="SM00387">
    <property type="entry name" value="HATPase_c"/>
    <property type="match status" value="1"/>
</dbReference>
<dbReference type="InterPro" id="IPR036890">
    <property type="entry name" value="HATPase_C_sf"/>
</dbReference>
<keyword evidence="9 10" id="KW-0472">Membrane</keyword>
<dbReference type="EC" id="2.7.13.3" evidence="3"/>
<dbReference type="PROSITE" id="PS50109">
    <property type="entry name" value="HIS_KIN"/>
    <property type="match status" value="1"/>
</dbReference>
<evidence type="ECO:0000256" key="1">
    <source>
        <dbReference type="ARBA" id="ARBA00000085"/>
    </source>
</evidence>
<dbReference type="InterPro" id="IPR004358">
    <property type="entry name" value="Sig_transdc_His_kin-like_C"/>
</dbReference>
<evidence type="ECO:0000313" key="13">
    <source>
        <dbReference type="Proteomes" id="UP000245216"/>
    </source>
</evidence>
<dbReference type="RefSeq" id="WP_063691748.1">
    <property type="nucleotide sequence ID" value="NZ_SRIU01000003.1"/>
</dbReference>
<protein>
    <recommendedName>
        <fullName evidence="3">histidine kinase</fullName>
        <ecNumber evidence="3">2.7.13.3</ecNumber>
    </recommendedName>
</protein>
<evidence type="ECO:0000259" key="11">
    <source>
        <dbReference type="PROSITE" id="PS50109"/>
    </source>
</evidence>
<dbReference type="GO" id="GO:0005886">
    <property type="term" value="C:plasma membrane"/>
    <property type="evidence" value="ECO:0007669"/>
    <property type="project" value="TreeGrafter"/>
</dbReference>
<comment type="caution">
    <text evidence="12">The sequence shown here is derived from an EMBL/GenBank/DDBJ whole genome shotgun (WGS) entry which is preliminary data.</text>
</comment>
<dbReference type="Gene3D" id="1.10.287.130">
    <property type="match status" value="1"/>
</dbReference>
<dbReference type="InterPro" id="IPR003594">
    <property type="entry name" value="HATPase_dom"/>
</dbReference>
<keyword evidence="4" id="KW-0597">Phosphoprotein</keyword>
<dbReference type="InterPro" id="IPR003661">
    <property type="entry name" value="HisK_dim/P_dom"/>
</dbReference>
<dbReference type="SMART" id="SM00388">
    <property type="entry name" value="HisKA"/>
    <property type="match status" value="1"/>
</dbReference>
<evidence type="ECO:0000256" key="4">
    <source>
        <dbReference type="ARBA" id="ARBA00022553"/>
    </source>
</evidence>
<dbReference type="PANTHER" id="PTHR45436">
    <property type="entry name" value="SENSOR HISTIDINE KINASE YKOH"/>
    <property type="match status" value="1"/>
</dbReference>
<sequence>MAMSSLRRTLLVMLIPAALLTSGVSLFISSMTLKDQVNAAFDRALAGALKSMSANVLTISGGLAMEQSYYMMEFMEYTISSQVYFRVATEDGLSEIGFTGMPLPSARLVNNQPVFYDAQYLGEPLRIAAVALESDGRLQTYQDSRVLIQAGENLGERDEFIRKVIIQNLIQDVAVLSLFTVLILVGTLLALRPLRKLSAEVRHRSPDNLEPISDASLPREVRPLVQTINLQMERYARKSREQQQFLDDASHQLKTPLAVLLTQVDFALTLARTDEMKEVLEAIQSRLNNTAQMTHQMVALSRVRDAADQLRSRAALGTVDLCQQAGQVVDELWSLARSRRQDLGLDVPSTPVWVAGEAWLLQQAVSNIVSNAIKYCPRAARITVSVREEGGMCCLQVEDDGPGMSADDLAKAGHRFRRGEAGKALQGSGLGLAIVQAIAQIHGARMSLQPGPQQRGLIVRLEFEALEH</sequence>
<dbReference type="SUPFAM" id="SSF55874">
    <property type="entry name" value="ATPase domain of HSP90 chaperone/DNA topoisomerase II/histidine kinase"/>
    <property type="match status" value="1"/>
</dbReference>
<evidence type="ECO:0000256" key="9">
    <source>
        <dbReference type="ARBA" id="ARBA00023136"/>
    </source>
</evidence>
<gene>
    <name evidence="12" type="ORF">DF183_12310</name>
</gene>
<keyword evidence="6 10" id="KW-0812">Transmembrane</keyword>
<dbReference type="CDD" id="cd00082">
    <property type="entry name" value="HisKA"/>
    <property type="match status" value="1"/>
</dbReference>
<name>A0A2U2BIU3_ALCFA</name>
<feature type="domain" description="Histidine kinase" evidence="11">
    <location>
        <begin position="248"/>
        <end position="467"/>
    </location>
</feature>
<dbReference type="CDD" id="cd00075">
    <property type="entry name" value="HATPase"/>
    <property type="match status" value="1"/>
</dbReference>
<dbReference type="Pfam" id="PF08521">
    <property type="entry name" value="2CSK_N"/>
    <property type="match status" value="1"/>
</dbReference>
<dbReference type="InterPro" id="IPR050428">
    <property type="entry name" value="TCS_sensor_his_kinase"/>
</dbReference>
<dbReference type="EMBL" id="QEXO01000003">
    <property type="protein sequence ID" value="PWE13938.1"/>
    <property type="molecule type" value="Genomic_DNA"/>
</dbReference>
<reference evidence="12 13" key="1">
    <citation type="submission" date="2018-05" db="EMBL/GenBank/DDBJ databases">
        <title>Genome Sequence of an Efficient Indole-Degrading Bacterium, Alcaligenes sp.YBY.</title>
        <authorList>
            <person name="Yang B."/>
        </authorList>
    </citation>
    <scope>NUCLEOTIDE SEQUENCE [LARGE SCALE GENOMIC DNA]</scope>
    <source>
        <strain evidence="12 13">YBY</strain>
    </source>
</reference>
<keyword evidence="5" id="KW-0808">Transferase</keyword>
<organism evidence="12 13">
    <name type="scientific">Alcaligenes faecalis</name>
    <dbReference type="NCBI Taxonomy" id="511"/>
    <lineage>
        <taxon>Bacteria</taxon>
        <taxon>Pseudomonadati</taxon>
        <taxon>Pseudomonadota</taxon>
        <taxon>Betaproteobacteria</taxon>
        <taxon>Burkholderiales</taxon>
        <taxon>Alcaligenaceae</taxon>
        <taxon>Alcaligenes</taxon>
    </lineage>
</organism>
<feature type="transmembrane region" description="Helical" evidence="10">
    <location>
        <begin position="173"/>
        <end position="194"/>
    </location>
</feature>
<comment type="subcellular location">
    <subcellularLocation>
        <location evidence="2">Membrane</location>
    </subcellularLocation>
</comment>
<evidence type="ECO:0000256" key="10">
    <source>
        <dbReference type="SAM" id="Phobius"/>
    </source>
</evidence>
<dbReference type="GO" id="GO:0000155">
    <property type="term" value="F:phosphorelay sensor kinase activity"/>
    <property type="evidence" value="ECO:0007669"/>
    <property type="project" value="InterPro"/>
</dbReference>
<evidence type="ECO:0000256" key="8">
    <source>
        <dbReference type="ARBA" id="ARBA00022989"/>
    </source>
</evidence>